<feature type="signal peptide" evidence="1">
    <location>
        <begin position="1"/>
        <end position="18"/>
    </location>
</feature>
<dbReference type="PROSITE" id="PS51318">
    <property type="entry name" value="TAT"/>
    <property type="match status" value="1"/>
</dbReference>
<evidence type="ECO:0000259" key="2">
    <source>
        <dbReference type="Pfam" id="PF01261"/>
    </source>
</evidence>
<organism evidence="3 4">
    <name type="scientific">Stieleria magnilauensis</name>
    <dbReference type="NCBI Taxonomy" id="2527963"/>
    <lineage>
        <taxon>Bacteria</taxon>
        <taxon>Pseudomonadati</taxon>
        <taxon>Planctomycetota</taxon>
        <taxon>Planctomycetia</taxon>
        <taxon>Pirellulales</taxon>
        <taxon>Pirellulaceae</taxon>
        <taxon>Stieleria</taxon>
    </lineage>
</organism>
<accession>A0ABX5Y2H1</accession>
<feature type="domain" description="Xylose isomerase-like TIM barrel" evidence="2">
    <location>
        <begin position="54"/>
        <end position="269"/>
    </location>
</feature>
<gene>
    <name evidence="3" type="ORF">TBK1r_75110</name>
</gene>
<evidence type="ECO:0000256" key="1">
    <source>
        <dbReference type="SAM" id="SignalP"/>
    </source>
</evidence>
<dbReference type="InterPro" id="IPR036237">
    <property type="entry name" value="Xyl_isomerase-like_sf"/>
</dbReference>
<dbReference type="InterPro" id="IPR050312">
    <property type="entry name" value="IolE/XylAMocC-like"/>
</dbReference>
<feature type="chain" id="PRO_5046286335" evidence="1">
    <location>
        <begin position="19"/>
        <end position="285"/>
    </location>
</feature>
<dbReference type="InterPro" id="IPR006311">
    <property type="entry name" value="TAT_signal"/>
</dbReference>
<evidence type="ECO:0000313" key="3">
    <source>
        <dbReference type="EMBL" id="QDV88478.1"/>
    </source>
</evidence>
<dbReference type="RefSeq" id="WP_145220811.1">
    <property type="nucleotide sequence ID" value="NZ_CP036432.1"/>
</dbReference>
<sequence length="285" mass="31804">MHRRTVLKSAAAASVALAAQSLPNKAAAGQFTGKIKKAIKLHMATGNESVLEKFRMIRDIGFDGVEPRVKLGKENEALVRSYAEASEATGLPIHGVVHSSNPDLVGAIDQAKMLGANSVLHVVRYDRKISYLQNYEETKQIIRQAIGHAEKQGVMILCENVWASYLIEPMGMARFIDSFDSPMVGIYFDVGNVVRWGWPEHWLEVIGRRAKKLDIKEYDLTVAMNEGMREGFRKPLGEGSIEWDKVRAELAKIDYHGWATAEVKGGDRDRLVDIADQMDRVLDLV</sequence>
<keyword evidence="4" id="KW-1185">Reference proteome</keyword>
<name>A0ABX5Y2H1_9BACT</name>
<dbReference type="PANTHER" id="PTHR12110">
    <property type="entry name" value="HYDROXYPYRUVATE ISOMERASE"/>
    <property type="match status" value="1"/>
</dbReference>
<dbReference type="InterPro" id="IPR013022">
    <property type="entry name" value="Xyl_isomerase-like_TIM-brl"/>
</dbReference>
<protein>
    <submittedName>
        <fullName evidence="3">Xylose isomerase-like TIM barrel</fullName>
    </submittedName>
</protein>
<reference evidence="3 4" key="1">
    <citation type="submission" date="2019-02" db="EMBL/GenBank/DDBJ databases">
        <title>Deep-cultivation of Planctomycetes and their phenomic and genomic characterization uncovers novel biology.</title>
        <authorList>
            <person name="Wiegand S."/>
            <person name="Jogler M."/>
            <person name="Boedeker C."/>
            <person name="Pinto D."/>
            <person name="Vollmers J."/>
            <person name="Rivas-Marin E."/>
            <person name="Kohn T."/>
            <person name="Peeters S.H."/>
            <person name="Heuer A."/>
            <person name="Rast P."/>
            <person name="Oberbeckmann S."/>
            <person name="Bunk B."/>
            <person name="Jeske O."/>
            <person name="Meyerdierks A."/>
            <person name="Storesund J.E."/>
            <person name="Kallscheuer N."/>
            <person name="Luecker S."/>
            <person name="Lage O.M."/>
            <person name="Pohl T."/>
            <person name="Merkel B.J."/>
            <person name="Hornburger P."/>
            <person name="Mueller R.-W."/>
            <person name="Bruemmer F."/>
            <person name="Labrenz M."/>
            <person name="Spormann A.M."/>
            <person name="Op den Camp H."/>
            <person name="Overmann J."/>
            <person name="Amann R."/>
            <person name="Jetten M.S.M."/>
            <person name="Mascher T."/>
            <person name="Medema M.H."/>
            <person name="Devos D.P."/>
            <person name="Kaster A.-K."/>
            <person name="Ovreas L."/>
            <person name="Rohde M."/>
            <person name="Galperin M.Y."/>
            <person name="Jogler C."/>
        </authorList>
    </citation>
    <scope>NUCLEOTIDE SEQUENCE [LARGE SCALE GENOMIC DNA]</scope>
    <source>
        <strain evidence="3 4">TBK1r</strain>
    </source>
</reference>
<dbReference type="SUPFAM" id="SSF51658">
    <property type="entry name" value="Xylose isomerase-like"/>
    <property type="match status" value="1"/>
</dbReference>
<keyword evidence="1" id="KW-0732">Signal</keyword>
<dbReference type="Pfam" id="PF01261">
    <property type="entry name" value="AP_endonuc_2"/>
    <property type="match status" value="1"/>
</dbReference>
<evidence type="ECO:0000313" key="4">
    <source>
        <dbReference type="Proteomes" id="UP000318081"/>
    </source>
</evidence>
<dbReference type="Gene3D" id="3.20.20.150">
    <property type="entry name" value="Divalent-metal-dependent TIM barrel enzymes"/>
    <property type="match status" value="1"/>
</dbReference>
<proteinExistence type="predicted"/>
<dbReference type="EMBL" id="CP036432">
    <property type="protein sequence ID" value="QDV88478.1"/>
    <property type="molecule type" value="Genomic_DNA"/>
</dbReference>
<dbReference type="Proteomes" id="UP000318081">
    <property type="component" value="Chromosome"/>
</dbReference>